<dbReference type="Gramene" id="mRNA:HanXRQr2_Chr02g0085491">
    <property type="protein sequence ID" value="mRNA:HanXRQr2_Chr02g0085491"/>
    <property type="gene ID" value="HanXRQr2_Chr02g0085491"/>
</dbReference>
<gene>
    <name evidence="8" type="primary">ICK6</name>
    <name evidence="8" type="ORF">HannXRQ_Chr02g0058861</name>
    <name evidence="7" type="ORF">HanXRQr2_Chr02g0085491</name>
</gene>
<dbReference type="OMA" id="RKESCGR"/>
<dbReference type="AlphaFoldDB" id="A0A251VJL6"/>
<organism evidence="8 9">
    <name type="scientific">Helianthus annuus</name>
    <name type="common">Common sunflower</name>
    <dbReference type="NCBI Taxonomy" id="4232"/>
    <lineage>
        <taxon>Eukaryota</taxon>
        <taxon>Viridiplantae</taxon>
        <taxon>Streptophyta</taxon>
        <taxon>Embryophyta</taxon>
        <taxon>Tracheophyta</taxon>
        <taxon>Spermatophyta</taxon>
        <taxon>Magnoliopsida</taxon>
        <taxon>eudicotyledons</taxon>
        <taxon>Gunneridae</taxon>
        <taxon>Pentapetalae</taxon>
        <taxon>asterids</taxon>
        <taxon>campanulids</taxon>
        <taxon>Asterales</taxon>
        <taxon>Asteraceae</taxon>
        <taxon>Asteroideae</taxon>
        <taxon>Heliantheae alliance</taxon>
        <taxon>Heliantheae</taxon>
        <taxon>Helianthus</taxon>
    </lineage>
</organism>
<dbReference type="InterPro" id="IPR003175">
    <property type="entry name" value="CDI_dom"/>
</dbReference>
<keyword evidence="9" id="KW-1185">Reference proteome</keyword>
<reference evidence="7 9" key="1">
    <citation type="journal article" date="2017" name="Nature">
        <title>The sunflower genome provides insights into oil metabolism, flowering and Asterid evolution.</title>
        <authorList>
            <person name="Badouin H."/>
            <person name="Gouzy J."/>
            <person name="Grassa C.J."/>
            <person name="Murat F."/>
            <person name="Staton S.E."/>
            <person name="Cottret L."/>
            <person name="Lelandais-Briere C."/>
            <person name="Owens G.L."/>
            <person name="Carrere S."/>
            <person name="Mayjonade B."/>
            <person name="Legrand L."/>
            <person name="Gill N."/>
            <person name="Kane N.C."/>
            <person name="Bowers J.E."/>
            <person name="Hubner S."/>
            <person name="Bellec A."/>
            <person name="Berard A."/>
            <person name="Berges H."/>
            <person name="Blanchet N."/>
            <person name="Boniface M.C."/>
            <person name="Brunel D."/>
            <person name="Catrice O."/>
            <person name="Chaidir N."/>
            <person name="Claudel C."/>
            <person name="Donnadieu C."/>
            <person name="Faraut T."/>
            <person name="Fievet G."/>
            <person name="Helmstetter N."/>
            <person name="King M."/>
            <person name="Knapp S.J."/>
            <person name="Lai Z."/>
            <person name="Le Paslier M.C."/>
            <person name="Lippi Y."/>
            <person name="Lorenzon L."/>
            <person name="Mandel J.R."/>
            <person name="Marage G."/>
            <person name="Marchand G."/>
            <person name="Marquand E."/>
            <person name="Bret-Mestries E."/>
            <person name="Morien E."/>
            <person name="Nambeesan S."/>
            <person name="Nguyen T."/>
            <person name="Pegot-Espagnet P."/>
            <person name="Pouilly N."/>
            <person name="Raftis F."/>
            <person name="Sallet E."/>
            <person name="Schiex T."/>
            <person name="Thomas J."/>
            <person name="Vandecasteele C."/>
            <person name="Vares D."/>
            <person name="Vear F."/>
            <person name="Vautrin S."/>
            <person name="Crespi M."/>
            <person name="Mangin B."/>
            <person name="Burke J.M."/>
            <person name="Salse J."/>
            <person name="Munos S."/>
            <person name="Vincourt P."/>
            <person name="Rieseberg L.H."/>
            <person name="Langlade N.B."/>
        </authorList>
    </citation>
    <scope>NUCLEOTIDE SEQUENCE [LARGE SCALE GENOMIC DNA]</scope>
    <source>
        <strain evidence="9">cv. SF193</strain>
        <tissue evidence="7">Leaves</tissue>
    </source>
</reference>
<dbReference type="EMBL" id="MNCJ02000317">
    <property type="protein sequence ID" value="KAF5820145.1"/>
    <property type="molecule type" value="Genomic_DNA"/>
</dbReference>
<comment type="similarity">
    <text evidence="2">Belongs to the CDI family. ICK/KRP subfamily.</text>
</comment>
<dbReference type="InterPro" id="IPR044275">
    <property type="entry name" value="KRP"/>
</dbReference>
<evidence type="ECO:0000313" key="7">
    <source>
        <dbReference type="EMBL" id="KAF5820145.1"/>
    </source>
</evidence>
<dbReference type="GO" id="GO:0005634">
    <property type="term" value="C:nucleus"/>
    <property type="evidence" value="ECO:0000318"/>
    <property type="project" value="GO_Central"/>
</dbReference>
<dbReference type="InParanoid" id="A0A251VJL6"/>
<dbReference type="GO" id="GO:0005654">
    <property type="term" value="C:nucleoplasm"/>
    <property type="evidence" value="ECO:0007669"/>
    <property type="project" value="UniProtKB-SubCell"/>
</dbReference>
<evidence type="ECO:0000256" key="1">
    <source>
        <dbReference type="ARBA" id="ARBA00004642"/>
    </source>
</evidence>
<dbReference type="PIRSF" id="PIRSF017811">
    <property type="entry name" value="CDK_inhib_pln"/>
    <property type="match status" value="1"/>
</dbReference>
<reference evidence="7" key="3">
    <citation type="submission" date="2020-06" db="EMBL/GenBank/DDBJ databases">
        <title>Helianthus annuus Genome sequencing and assembly Release 2.</title>
        <authorList>
            <person name="Gouzy J."/>
            <person name="Langlade N."/>
            <person name="Munos S."/>
        </authorList>
    </citation>
    <scope>NUCLEOTIDE SEQUENCE</scope>
    <source>
        <tissue evidence="7">Leaves</tissue>
    </source>
</reference>
<reference evidence="8" key="2">
    <citation type="submission" date="2017-02" db="EMBL/GenBank/DDBJ databases">
        <title>Sunflower complete genome.</title>
        <authorList>
            <person name="Langlade N."/>
            <person name="Munos S."/>
        </authorList>
    </citation>
    <scope>NUCLEOTIDE SEQUENCE [LARGE SCALE GENOMIC DNA]</scope>
    <source>
        <tissue evidence="8">Leaves</tissue>
    </source>
</reference>
<dbReference type="GO" id="GO:0004861">
    <property type="term" value="F:cyclin-dependent protein serine/threonine kinase inhibitor activity"/>
    <property type="evidence" value="ECO:0000318"/>
    <property type="project" value="GO_Central"/>
</dbReference>
<keyword evidence="4" id="KW-0131">Cell cycle</keyword>
<evidence type="ECO:0000313" key="8">
    <source>
        <dbReference type="EMBL" id="OTG35634.1"/>
    </source>
</evidence>
<evidence type="ECO:0000256" key="2">
    <source>
        <dbReference type="ARBA" id="ARBA00010274"/>
    </source>
</evidence>
<dbReference type="OrthoDB" id="6373236at2759"/>
<proteinExistence type="inferred from homology"/>
<dbReference type="Gene3D" id="4.10.365.10">
    <property type="entry name" value="p27"/>
    <property type="match status" value="1"/>
</dbReference>
<evidence type="ECO:0000313" key="9">
    <source>
        <dbReference type="Proteomes" id="UP000215914"/>
    </source>
</evidence>
<feature type="compositionally biased region" description="Basic and acidic residues" evidence="5">
    <location>
        <begin position="161"/>
        <end position="174"/>
    </location>
</feature>
<accession>A0A251VJL6</accession>
<name>A0A251VJL6_HELAN</name>
<dbReference type="PANTHER" id="PTHR46776">
    <property type="entry name" value="CYCLIN-DEPENDENT KINASE INHIBITOR 4-RELATED"/>
    <property type="match status" value="1"/>
</dbReference>
<dbReference type="GO" id="GO:0045740">
    <property type="term" value="P:positive regulation of DNA replication"/>
    <property type="evidence" value="ECO:0000318"/>
    <property type="project" value="GO_Central"/>
</dbReference>
<dbReference type="Pfam" id="PF02234">
    <property type="entry name" value="CDI"/>
    <property type="match status" value="1"/>
</dbReference>
<feature type="domain" description="Cyclin-dependent kinase inhibitor" evidence="6">
    <location>
        <begin position="178"/>
        <end position="222"/>
    </location>
</feature>
<dbReference type="Proteomes" id="UP000215914">
    <property type="component" value="Chromosome 2"/>
</dbReference>
<evidence type="ECO:0000259" key="6">
    <source>
        <dbReference type="Pfam" id="PF02234"/>
    </source>
</evidence>
<keyword evidence="3" id="KW-0649">Protein kinase inhibitor</keyword>
<dbReference type="EMBL" id="CM007891">
    <property type="protein sequence ID" value="OTG35634.1"/>
    <property type="molecule type" value="Genomic_DNA"/>
</dbReference>
<evidence type="ECO:0000256" key="3">
    <source>
        <dbReference type="ARBA" id="ARBA00023013"/>
    </source>
</evidence>
<sequence length="228" mass="25608">MGKYMRRKNKTSGKVSLMEVPSLNGVLTRAKTLALQNAAVSSVGAGSYIQLRSRRLVKPNLVKKQKVTCVDSVNPRKLGVVDSVKLEVDSSNVKVNLVNSVEKLGEKEDICREFGDEEGSIGENMVEIEGRERTTRESTPCSLIRDPDAIKIPGSSTKSTRPTEAKYRVQEDTSPRQIPSTSEMEEFFTGPEKQQQQLFIEKYNFDPVNDKPLPGRYEWVKLDDAKKR</sequence>
<evidence type="ECO:0000256" key="5">
    <source>
        <dbReference type="SAM" id="MobiDB-lite"/>
    </source>
</evidence>
<feature type="region of interest" description="Disordered" evidence="5">
    <location>
        <begin position="153"/>
        <end position="181"/>
    </location>
</feature>
<dbReference type="InterPro" id="IPR044898">
    <property type="entry name" value="CDI_dom_sf"/>
</dbReference>
<evidence type="ECO:0000256" key="4">
    <source>
        <dbReference type="ARBA" id="ARBA00023306"/>
    </source>
</evidence>
<protein>
    <submittedName>
        <fullName evidence="7">Cyclin-dependent kinase inhibitor</fullName>
    </submittedName>
    <submittedName>
        <fullName evidence="8">Putative inhibitor/interactor with cyclin-dependent kinase</fullName>
    </submittedName>
</protein>
<comment type="subcellular location">
    <subcellularLocation>
        <location evidence="1">Nucleus</location>
        <location evidence="1">Nucleoplasm</location>
    </subcellularLocation>
</comment>
<dbReference type="GO" id="GO:0051726">
    <property type="term" value="P:regulation of cell cycle"/>
    <property type="evidence" value="ECO:0007669"/>
    <property type="project" value="InterPro"/>
</dbReference>